<protein>
    <submittedName>
        <fullName evidence="6">Molybdate transport system ATP-binding protein</fullName>
    </submittedName>
</protein>
<dbReference type="Pfam" id="PF00005">
    <property type="entry name" value="ABC_tran"/>
    <property type="match status" value="1"/>
</dbReference>
<organism evidence="6 7">
    <name type="scientific">Winogradskyella eximia</name>
    <dbReference type="NCBI Taxonomy" id="262006"/>
    <lineage>
        <taxon>Bacteria</taxon>
        <taxon>Pseudomonadati</taxon>
        <taxon>Bacteroidota</taxon>
        <taxon>Flavobacteriia</taxon>
        <taxon>Flavobacteriales</taxon>
        <taxon>Flavobacteriaceae</taxon>
        <taxon>Winogradskyella</taxon>
    </lineage>
</organism>
<evidence type="ECO:0000313" key="7">
    <source>
        <dbReference type="Proteomes" id="UP000256980"/>
    </source>
</evidence>
<dbReference type="InterPro" id="IPR027417">
    <property type="entry name" value="P-loop_NTPase"/>
</dbReference>
<keyword evidence="3" id="KW-0547">Nucleotide-binding</keyword>
<reference evidence="6 7" key="1">
    <citation type="submission" date="2018-07" db="EMBL/GenBank/DDBJ databases">
        <title>Genomic Encyclopedia of Type Strains, Phase III (KMG-III): the genomes of soil and plant-associated and newly described type strains.</title>
        <authorList>
            <person name="Whitman W."/>
        </authorList>
    </citation>
    <scope>NUCLEOTIDE SEQUENCE [LARGE SCALE GENOMIC DNA]</scope>
    <source>
        <strain evidence="6 7">CECT 7946</strain>
    </source>
</reference>
<keyword evidence="2" id="KW-0813">Transport</keyword>
<dbReference type="SMART" id="SM00382">
    <property type="entry name" value="AAA"/>
    <property type="match status" value="1"/>
</dbReference>
<dbReference type="EMBL" id="QRDV01000002">
    <property type="protein sequence ID" value="RED45558.1"/>
    <property type="molecule type" value="Genomic_DNA"/>
</dbReference>
<evidence type="ECO:0000256" key="4">
    <source>
        <dbReference type="ARBA" id="ARBA00022840"/>
    </source>
</evidence>
<dbReference type="PROSITE" id="PS50893">
    <property type="entry name" value="ABC_TRANSPORTER_2"/>
    <property type="match status" value="1"/>
</dbReference>
<evidence type="ECO:0000256" key="3">
    <source>
        <dbReference type="ARBA" id="ARBA00022741"/>
    </source>
</evidence>
<dbReference type="PANTHER" id="PTHR42734">
    <property type="entry name" value="METAL TRANSPORT SYSTEM ATP-BINDING PROTEIN TM_0124-RELATED"/>
    <property type="match status" value="1"/>
</dbReference>
<dbReference type="PANTHER" id="PTHR42734:SF17">
    <property type="entry name" value="METAL TRANSPORT SYSTEM ATP-BINDING PROTEIN TM_0124-RELATED"/>
    <property type="match status" value="1"/>
</dbReference>
<dbReference type="InterPro" id="IPR003439">
    <property type="entry name" value="ABC_transporter-like_ATP-bd"/>
</dbReference>
<dbReference type="SUPFAM" id="SSF52540">
    <property type="entry name" value="P-loop containing nucleoside triphosphate hydrolases"/>
    <property type="match status" value="2"/>
</dbReference>
<feature type="domain" description="ABC transporter" evidence="5">
    <location>
        <begin position="187"/>
        <end position="411"/>
    </location>
</feature>
<dbReference type="Gene3D" id="3.40.50.300">
    <property type="entry name" value="P-loop containing nucleotide triphosphate hydrolases"/>
    <property type="match status" value="2"/>
</dbReference>
<dbReference type="Proteomes" id="UP000256980">
    <property type="component" value="Unassembled WGS sequence"/>
</dbReference>
<dbReference type="RefSeq" id="WP_115816855.1">
    <property type="nucleotide sequence ID" value="NZ_QRDV01000002.1"/>
</dbReference>
<evidence type="ECO:0000256" key="1">
    <source>
        <dbReference type="ARBA" id="ARBA00005417"/>
    </source>
</evidence>
<evidence type="ECO:0000313" key="6">
    <source>
        <dbReference type="EMBL" id="RED45558.1"/>
    </source>
</evidence>
<dbReference type="OrthoDB" id="9789994at2"/>
<dbReference type="InterPro" id="IPR003593">
    <property type="entry name" value="AAA+_ATPase"/>
</dbReference>
<keyword evidence="4 6" id="KW-0067">ATP-binding</keyword>
<keyword evidence="7" id="KW-1185">Reference proteome</keyword>
<gene>
    <name evidence="6" type="ORF">DFQ10_102434</name>
</gene>
<evidence type="ECO:0000259" key="5">
    <source>
        <dbReference type="PROSITE" id="PS50893"/>
    </source>
</evidence>
<accession>A0A3D9H7T9</accession>
<sequence length="411" mass="46616">MTPLHQHYAIEDTAHSPQKHWLSHLLNGSYKLPGLEGKKGVLFSNSILETYIQEEEKHDNFELTSGKNRSLRTLSTGEQKKALLAYLLQQNPDFIVLNNPYETLDKASVSQLKQQLIALSKDRPIVFIFNRKDDLLPVITHAITFEKAELKTVVPIADYHFNKKEFVFNKDIPPAITAYSNMPEVLVELKNIQVSYEDRCILKDINWTIKKKEFWHLIGPNGSGKTTLLSMIYGNNTKAYGQEVYLFGNKKGSGESVWEIKQKIGYISPSMLDLFKRSYTVEQMIISGFFDSVGLYQSPTTAQIHTAAQWMYVLNLSHQKNTAFLKLSPAVQRLILIARAMIKHPPLLILDEPLINVDDEGTALISALINKIAKESETSILFVSHRDEPNIHPDFTYALYPSPNGSLGVQK</sequence>
<dbReference type="GO" id="GO:0016887">
    <property type="term" value="F:ATP hydrolysis activity"/>
    <property type="evidence" value="ECO:0007669"/>
    <property type="project" value="InterPro"/>
</dbReference>
<name>A0A3D9H7T9_9FLAO</name>
<dbReference type="GO" id="GO:0005524">
    <property type="term" value="F:ATP binding"/>
    <property type="evidence" value="ECO:0007669"/>
    <property type="project" value="UniProtKB-KW"/>
</dbReference>
<comment type="caution">
    <text evidence="6">The sequence shown here is derived from an EMBL/GenBank/DDBJ whole genome shotgun (WGS) entry which is preliminary data.</text>
</comment>
<evidence type="ECO:0000256" key="2">
    <source>
        <dbReference type="ARBA" id="ARBA00022448"/>
    </source>
</evidence>
<dbReference type="AlphaFoldDB" id="A0A3D9H7T9"/>
<proteinExistence type="inferred from homology"/>
<dbReference type="InterPro" id="IPR050153">
    <property type="entry name" value="Metal_Ion_Import_ABC"/>
</dbReference>
<comment type="similarity">
    <text evidence="1">Belongs to the ABC transporter superfamily.</text>
</comment>